<dbReference type="RefSeq" id="XP_054851133.1">
    <property type="nucleotide sequence ID" value="XM_054995158.1"/>
</dbReference>
<dbReference type="GO" id="GO:0000139">
    <property type="term" value="C:Golgi membrane"/>
    <property type="evidence" value="ECO:0007669"/>
    <property type="project" value="UniProtKB-SubCell"/>
</dbReference>
<feature type="transmembrane region" description="Helical" evidence="15">
    <location>
        <begin position="170"/>
        <end position="193"/>
    </location>
</feature>
<name>A0AA97LCU8_EUBMA</name>
<evidence type="ECO:0000256" key="1">
    <source>
        <dbReference type="ARBA" id="ARBA00004651"/>
    </source>
</evidence>
<keyword evidence="8 15" id="KW-1133">Transmembrane helix</keyword>
<evidence type="ECO:0000256" key="2">
    <source>
        <dbReference type="ARBA" id="ARBA00004653"/>
    </source>
</evidence>
<dbReference type="InterPro" id="IPR011701">
    <property type="entry name" value="MFS"/>
</dbReference>
<dbReference type="GeneID" id="129340384"/>
<evidence type="ECO:0000259" key="16">
    <source>
        <dbReference type="PROSITE" id="PS50850"/>
    </source>
</evidence>
<keyword evidence="7" id="KW-0769">Symport</keyword>
<evidence type="ECO:0000256" key="6">
    <source>
        <dbReference type="ARBA" id="ARBA00022692"/>
    </source>
</evidence>
<evidence type="ECO:0000313" key="18">
    <source>
        <dbReference type="RefSeq" id="XP_054851133.1"/>
    </source>
</evidence>
<evidence type="ECO:0000256" key="13">
    <source>
        <dbReference type="ARBA" id="ARBA00078721"/>
    </source>
</evidence>
<reference evidence="18" key="1">
    <citation type="submission" date="2025-08" db="UniProtKB">
        <authorList>
            <consortium name="RefSeq"/>
        </authorList>
    </citation>
    <scope>IDENTIFICATION</scope>
    <source>
        <tissue evidence="18">Blood</tissue>
    </source>
</reference>
<evidence type="ECO:0000256" key="5">
    <source>
        <dbReference type="ARBA" id="ARBA00022475"/>
    </source>
</evidence>
<keyword evidence="6 15" id="KW-0812">Transmembrane</keyword>
<evidence type="ECO:0000256" key="11">
    <source>
        <dbReference type="ARBA" id="ARBA00059080"/>
    </source>
</evidence>
<comment type="similarity">
    <text evidence="3">Belongs to the major facilitator superfamily. Monocarboxylate porter (TC 2.A.1.13) family.</text>
</comment>
<evidence type="ECO:0000256" key="8">
    <source>
        <dbReference type="ARBA" id="ARBA00022989"/>
    </source>
</evidence>
<dbReference type="PANTHER" id="PTHR11360">
    <property type="entry name" value="MONOCARBOXYLATE TRANSPORTER"/>
    <property type="match status" value="1"/>
</dbReference>
<evidence type="ECO:0000256" key="9">
    <source>
        <dbReference type="ARBA" id="ARBA00023034"/>
    </source>
</evidence>
<keyword evidence="5" id="KW-1003">Cell membrane</keyword>
<keyword evidence="4" id="KW-0813">Transport</keyword>
<comment type="function">
    <text evidence="11">Proton-linked monocarboxylate transporter. May catalyze the transport of monocarboxylates across the plasma membrane.</text>
</comment>
<feature type="transmembrane region" description="Helical" evidence="15">
    <location>
        <begin position="267"/>
        <end position="284"/>
    </location>
</feature>
<proteinExistence type="inferred from homology"/>
<keyword evidence="17" id="KW-1185">Reference proteome</keyword>
<feature type="region of interest" description="Disordered" evidence="14">
    <location>
        <begin position="416"/>
        <end position="448"/>
    </location>
</feature>
<dbReference type="GO" id="GO:0005886">
    <property type="term" value="C:plasma membrane"/>
    <property type="evidence" value="ECO:0007669"/>
    <property type="project" value="UniProtKB-SubCell"/>
</dbReference>
<dbReference type="PROSITE" id="PS50850">
    <property type="entry name" value="MFS"/>
    <property type="match status" value="1"/>
</dbReference>
<dbReference type="InterPro" id="IPR036259">
    <property type="entry name" value="MFS_trans_sf"/>
</dbReference>
<keyword evidence="9" id="KW-0333">Golgi apparatus</keyword>
<feature type="transmembrane region" description="Helical" evidence="15">
    <location>
        <begin position="143"/>
        <end position="164"/>
    </location>
</feature>
<sequence length="465" mass="50237">MPYQAVVHPEPPDGGWGWMVVLAAFIQSALVFGVIRSFGVFFVEFVEYFDELSRRISWITSIGIAVQQFVSPVSSALSTRYGARPVVMAGGFFSSLGLFLASFATSLAHLYLCIGLLSGFGWALVFTPSMASMARYFKARRTLATGLALTGVGLSSFAFSPLFQFLVDTYAWRGALMIVAGMSSNLVVCGALIRPLTLKEDLAGPSRGDSSGMCLKKFSSLFGLHLLSHWPFMRFVLAITLINTGYFIPYVHLVARARELGFDEYKAAFLMSVAAMADLCGRLFSGWLGNCRTFHLIHILVTWTSLTGISLVLIPWGHSYPLLVTISLCYGFFSGALTPVVFSIIPEIVGIKNIFSAMGLLQMIESIGGLLGAPLSGFLKDVTGDYMASFLTAGSFILAGSLVLVTLPNFSTCLTRPAPQEPDTRMEGGGDSPLRTAPVPVEAPLPYESPPYEAILKAKKALPNS</sequence>
<evidence type="ECO:0000256" key="4">
    <source>
        <dbReference type="ARBA" id="ARBA00022448"/>
    </source>
</evidence>
<feature type="domain" description="Major facilitator superfamily (MFS) profile" evidence="16">
    <location>
        <begin position="17"/>
        <end position="412"/>
    </location>
</feature>
<dbReference type="PANTHER" id="PTHR11360:SF19">
    <property type="entry name" value="MONOCARBOXYLATE TRANSPORTER 13"/>
    <property type="match status" value="1"/>
</dbReference>
<gene>
    <name evidence="18" type="primary">LOC129340384</name>
</gene>
<dbReference type="InterPro" id="IPR050327">
    <property type="entry name" value="Proton-linked_MCT"/>
</dbReference>
<dbReference type="GO" id="GO:0015293">
    <property type="term" value="F:symporter activity"/>
    <property type="evidence" value="ECO:0007669"/>
    <property type="project" value="UniProtKB-KW"/>
</dbReference>
<evidence type="ECO:0000256" key="12">
    <source>
        <dbReference type="ARBA" id="ARBA00073869"/>
    </source>
</evidence>
<evidence type="ECO:0000256" key="15">
    <source>
        <dbReference type="SAM" id="Phobius"/>
    </source>
</evidence>
<evidence type="ECO:0000256" key="3">
    <source>
        <dbReference type="ARBA" id="ARBA00006727"/>
    </source>
</evidence>
<dbReference type="AlphaFoldDB" id="A0AA97LCU8"/>
<evidence type="ECO:0000256" key="14">
    <source>
        <dbReference type="SAM" id="MobiDB-lite"/>
    </source>
</evidence>
<feature type="transmembrane region" description="Helical" evidence="15">
    <location>
        <begin position="235"/>
        <end position="255"/>
    </location>
</feature>
<feature type="transmembrane region" description="Helical" evidence="15">
    <location>
        <begin position="322"/>
        <end position="342"/>
    </location>
</feature>
<keyword evidence="10 15" id="KW-0472">Membrane</keyword>
<feature type="transmembrane region" description="Helical" evidence="15">
    <location>
        <begin position="20"/>
        <end position="46"/>
    </location>
</feature>
<dbReference type="InterPro" id="IPR020846">
    <property type="entry name" value="MFS_dom"/>
</dbReference>
<dbReference type="Proteomes" id="UP001190640">
    <property type="component" value="Chromosome 12"/>
</dbReference>
<evidence type="ECO:0000256" key="10">
    <source>
        <dbReference type="ARBA" id="ARBA00023136"/>
    </source>
</evidence>
<dbReference type="FunFam" id="1.20.1250.20:FF:000163">
    <property type="entry name" value="Putative monocarboxylate transporter 13"/>
    <property type="match status" value="1"/>
</dbReference>
<feature type="transmembrane region" description="Helical" evidence="15">
    <location>
        <begin position="354"/>
        <end position="374"/>
    </location>
</feature>
<dbReference type="CDD" id="cd17423">
    <property type="entry name" value="MFS_MCT11_13"/>
    <property type="match status" value="1"/>
</dbReference>
<dbReference type="GO" id="GO:0008028">
    <property type="term" value="F:monocarboxylic acid transmembrane transporter activity"/>
    <property type="evidence" value="ECO:0007669"/>
    <property type="project" value="TreeGrafter"/>
</dbReference>
<comment type="subcellular location">
    <subcellularLocation>
        <location evidence="1">Cell membrane</location>
        <topology evidence="1">Multi-pass membrane protein</topology>
    </subcellularLocation>
    <subcellularLocation>
        <location evidence="2">Golgi apparatus membrane</location>
        <topology evidence="2">Multi-pass membrane protein</topology>
    </subcellularLocation>
</comment>
<dbReference type="Gene3D" id="1.20.1250.20">
    <property type="entry name" value="MFS general substrate transporter like domains"/>
    <property type="match status" value="1"/>
</dbReference>
<feature type="transmembrane region" description="Helical" evidence="15">
    <location>
        <begin position="296"/>
        <end position="316"/>
    </location>
</feature>
<accession>A0AA97LCU8</accession>
<dbReference type="SUPFAM" id="SSF103473">
    <property type="entry name" value="MFS general substrate transporter"/>
    <property type="match status" value="1"/>
</dbReference>
<evidence type="ECO:0000256" key="7">
    <source>
        <dbReference type="ARBA" id="ARBA00022847"/>
    </source>
</evidence>
<evidence type="ECO:0000313" key="17">
    <source>
        <dbReference type="Proteomes" id="UP001190640"/>
    </source>
</evidence>
<dbReference type="KEGG" id="emc:129340384"/>
<dbReference type="InterPro" id="IPR048233">
    <property type="entry name" value="MFS_MCT_13"/>
</dbReference>
<dbReference type="Pfam" id="PF07690">
    <property type="entry name" value="MFS_1"/>
    <property type="match status" value="2"/>
</dbReference>
<organism evidence="17 18">
    <name type="scientific">Eublepharis macularius</name>
    <name type="common">Leopard gecko</name>
    <name type="synonym">Cyrtodactylus macularius</name>
    <dbReference type="NCBI Taxonomy" id="481883"/>
    <lineage>
        <taxon>Eukaryota</taxon>
        <taxon>Metazoa</taxon>
        <taxon>Chordata</taxon>
        <taxon>Craniata</taxon>
        <taxon>Vertebrata</taxon>
        <taxon>Euteleostomi</taxon>
        <taxon>Lepidosauria</taxon>
        <taxon>Squamata</taxon>
        <taxon>Bifurcata</taxon>
        <taxon>Gekkota</taxon>
        <taxon>Eublepharidae</taxon>
        <taxon>Eublepharinae</taxon>
        <taxon>Eublepharis</taxon>
    </lineage>
</organism>
<protein>
    <recommendedName>
        <fullName evidence="12">Monocarboxylate transporter 13</fullName>
    </recommendedName>
    <alternativeName>
        <fullName evidence="13">Solute carrier family 16 member 13</fullName>
    </alternativeName>
</protein>
<feature type="transmembrane region" description="Helical" evidence="15">
    <location>
        <begin position="86"/>
        <end position="103"/>
    </location>
</feature>
<feature type="transmembrane region" description="Helical" evidence="15">
    <location>
        <begin position="109"/>
        <end position="131"/>
    </location>
</feature>
<feature type="transmembrane region" description="Helical" evidence="15">
    <location>
        <begin position="386"/>
        <end position="407"/>
    </location>
</feature>